<reference evidence="2 3" key="1">
    <citation type="submission" date="2021-10" db="EMBL/GenBank/DDBJ databases">
        <title>Alishewanella koreense sp. nov. isolated from seawater of southwestern coast in South Korea and the proposal for the reclassification of Rheinheimera perlucida and Rheinheimera tuosuensis as Arsukibacterium perlucida and Arsukibacterium tuosuensis.</title>
        <authorList>
            <person name="Kim K.H."/>
            <person name="Ruan W."/>
            <person name="Kim K.R."/>
            <person name="Baek J.H."/>
            <person name="Jeon C.O."/>
        </authorList>
    </citation>
    <scope>NUCLEOTIDE SEQUENCE [LARGE SCALE GENOMIC DNA]</scope>
    <source>
        <strain evidence="2 3">16-MA</strain>
    </source>
</reference>
<sequence>MQSSSKKEFIQTIDYSPWFLAIFTVIFLVLSFFERPIYFLLFLSIPYGLYTALVLPFFWRRNNDWLGGFLTVMPIVFFISSYGNHFTAVQAVCAAAAFTCLIWLLFKNKFIRYVSNNT</sequence>
<feature type="transmembrane region" description="Helical" evidence="1">
    <location>
        <begin position="39"/>
        <end position="58"/>
    </location>
</feature>
<evidence type="ECO:0008006" key="4">
    <source>
        <dbReference type="Google" id="ProtNLM"/>
    </source>
</evidence>
<feature type="transmembrane region" description="Helical" evidence="1">
    <location>
        <begin position="88"/>
        <end position="106"/>
    </location>
</feature>
<dbReference type="EMBL" id="JAEINI020000015">
    <property type="protein sequence ID" value="MCB5228171.1"/>
    <property type="molecule type" value="Genomic_DNA"/>
</dbReference>
<name>A0ABS8C765_9ALTE</name>
<evidence type="ECO:0000256" key="1">
    <source>
        <dbReference type="SAM" id="Phobius"/>
    </source>
</evidence>
<proteinExistence type="predicted"/>
<keyword evidence="1" id="KW-0812">Transmembrane</keyword>
<keyword evidence="3" id="KW-1185">Reference proteome</keyword>
<feature type="transmembrane region" description="Helical" evidence="1">
    <location>
        <begin position="12"/>
        <end position="33"/>
    </location>
</feature>
<keyword evidence="1" id="KW-0472">Membrane</keyword>
<comment type="caution">
    <text evidence="2">The sequence shown here is derived from an EMBL/GenBank/DDBJ whole genome shotgun (WGS) entry which is preliminary data.</text>
</comment>
<accession>A0ABS8C765</accession>
<dbReference type="Proteomes" id="UP000633814">
    <property type="component" value="Unassembled WGS sequence"/>
</dbReference>
<feature type="transmembrane region" description="Helical" evidence="1">
    <location>
        <begin position="65"/>
        <end position="82"/>
    </location>
</feature>
<evidence type="ECO:0000313" key="2">
    <source>
        <dbReference type="EMBL" id="MCB5228171.1"/>
    </source>
</evidence>
<evidence type="ECO:0000313" key="3">
    <source>
        <dbReference type="Proteomes" id="UP000633814"/>
    </source>
</evidence>
<dbReference type="RefSeq" id="WP_226752233.1">
    <property type="nucleotide sequence ID" value="NZ_JAEINI020000015.1"/>
</dbReference>
<keyword evidence="1" id="KW-1133">Transmembrane helix</keyword>
<protein>
    <recommendedName>
        <fullName evidence="4">DUF2069 domain-containing protein</fullName>
    </recommendedName>
</protein>
<organism evidence="2 3">
    <name type="scientific">Alishewanella maricola</name>
    <dbReference type="NCBI Taxonomy" id="2795740"/>
    <lineage>
        <taxon>Bacteria</taxon>
        <taxon>Pseudomonadati</taxon>
        <taxon>Pseudomonadota</taxon>
        <taxon>Gammaproteobacteria</taxon>
        <taxon>Alteromonadales</taxon>
        <taxon>Alteromonadaceae</taxon>
        <taxon>Alishewanella</taxon>
    </lineage>
</organism>
<gene>
    <name evidence="2" type="ORF">JAO78_015280</name>
</gene>